<dbReference type="PRINTS" id="PR00171">
    <property type="entry name" value="SUGRTRNSPORT"/>
</dbReference>
<evidence type="ECO:0000256" key="5">
    <source>
        <dbReference type="ARBA" id="ARBA00022692"/>
    </source>
</evidence>
<feature type="transmembrane region" description="Helical" evidence="9">
    <location>
        <begin position="426"/>
        <end position="445"/>
    </location>
</feature>
<keyword evidence="6 9" id="KW-1133">Transmembrane helix</keyword>
<evidence type="ECO:0000313" key="12">
    <source>
        <dbReference type="Proteomes" id="UP001154078"/>
    </source>
</evidence>
<keyword evidence="7 9" id="KW-0472">Membrane</keyword>
<evidence type="ECO:0000256" key="6">
    <source>
        <dbReference type="ARBA" id="ARBA00022989"/>
    </source>
</evidence>
<name>A0A9P0BJN2_BRAAE</name>
<gene>
    <name evidence="11" type="ORF">MELIAE_LOCUS13093</name>
</gene>
<keyword evidence="4" id="KW-0762">Sugar transport</keyword>
<evidence type="ECO:0000256" key="1">
    <source>
        <dbReference type="ARBA" id="ARBA00004651"/>
    </source>
</evidence>
<evidence type="ECO:0000256" key="3">
    <source>
        <dbReference type="ARBA" id="ARBA00022475"/>
    </source>
</evidence>
<evidence type="ECO:0000259" key="10">
    <source>
        <dbReference type="PROSITE" id="PS50850"/>
    </source>
</evidence>
<organism evidence="11 12">
    <name type="scientific">Brassicogethes aeneus</name>
    <name type="common">Rape pollen beetle</name>
    <name type="synonym">Meligethes aeneus</name>
    <dbReference type="NCBI Taxonomy" id="1431903"/>
    <lineage>
        <taxon>Eukaryota</taxon>
        <taxon>Metazoa</taxon>
        <taxon>Ecdysozoa</taxon>
        <taxon>Arthropoda</taxon>
        <taxon>Hexapoda</taxon>
        <taxon>Insecta</taxon>
        <taxon>Pterygota</taxon>
        <taxon>Neoptera</taxon>
        <taxon>Endopterygota</taxon>
        <taxon>Coleoptera</taxon>
        <taxon>Polyphaga</taxon>
        <taxon>Cucujiformia</taxon>
        <taxon>Nitidulidae</taxon>
        <taxon>Meligethinae</taxon>
        <taxon>Brassicogethes</taxon>
    </lineage>
</organism>
<feature type="transmembrane region" description="Helical" evidence="9">
    <location>
        <begin position="180"/>
        <end position="201"/>
    </location>
</feature>
<keyword evidence="8" id="KW-0325">Glycoprotein</keyword>
<dbReference type="InterPro" id="IPR003663">
    <property type="entry name" value="Sugar/inositol_transpt"/>
</dbReference>
<dbReference type="PROSITE" id="PS50850">
    <property type="entry name" value="MFS"/>
    <property type="match status" value="1"/>
</dbReference>
<dbReference type="Proteomes" id="UP001154078">
    <property type="component" value="Chromosome 9"/>
</dbReference>
<evidence type="ECO:0000313" key="11">
    <source>
        <dbReference type="EMBL" id="CAH0564578.1"/>
    </source>
</evidence>
<feature type="transmembrane region" description="Helical" evidence="9">
    <location>
        <begin position="45"/>
        <end position="67"/>
    </location>
</feature>
<dbReference type="GO" id="GO:0022857">
    <property type="term" value="F:transmembrane transporter activity"/>
    <property type="evidence" value="ECO:0007669"/>
    <property type="project" value="InterPro"/>
</dbReference>
<keyword evidence="5 9" id="KW-0812">Transmembrane</keyword>
<dbReference type="PROSITE" id="PS00217">
    <property type="entry name" value="SUGAR_TRANSPORT_2"/>
    <property type="match status" value="1"/>
</dbReference>
<dbReference type="InterPro" id="IPR005828">
    <property type="entry name" value="MFS_sugar_transport-like"/>
</dbReference>
<dbReference type="EMBL" id="OV121140">
    <property type="protein sequence ID" value="CAH0564578.1"/>
    <property type="molecule type" value="Genomic_DNA"/>
</dbReference>
<reference evidence="11" key="1">
    <citation type="submission" date="2021-12" db="EMBL/GenBank/DDBJ databases">
        <authorList>
            <person name="King R."/>
        </authorList>
    </citation>
    <scope>NUCLEOTIDE SEQUENCE</scope>
</reference>
<proteinExistence type="predicted"/>
<feature type="transmembrane region" description="Helical" evidence="9">
    <location>
        <begin position="87"/>
        <end position="109"/>
    </location>
</feature>
<dbReference type="Gene3D" id="1.20.1250.20">
    <property type="entry name" value="MFS general substrate transporter like domains"/>
    <property type="match status" value="1"/>
</dbReference>
<evidence type="ECO:0000256" key="4">
    <source>
        <dbReference type="ARBA" id="ARBA00022597"/>
    </source>
</evidence>
<feature type="domain" description="Major facilitator superfamily (MFS) profile" evidence="10">
    <location>
        <begin position="50"/>
        <end position="480"/>
    </location>
</feature>
<feature type="transmembrane region" description="Helical" evidence="9">
    <location>
        <begin position="451"/>
        <end position="476"/>
    </location>
</feature>
<evidence type="ECO:0000256" key="9">
    <source>
        <dbReference type="SAM" id="Phobius"/>
    </source>
</evidence>
<accession>A0A9P0BJN2</accession>
<sequence>MEKIKSSDEDICVRKNIALQEVVYQPTLITNGPLKCAELSKSRTGYLYLSAFIVNFFSFSAGVGFGWTSPVMSKLVDPGQNPLPNAIKTLEISLIAGIMSLGCAFGPFVSGTLANKVGRKFTLLGLSLPLILSFVALAYTSKVYVYYVARFVKGLSIGGSIAVMPMYIAEIAEDHNRGMLGCFLGVGLSLGVLYAFLVGPILSIKLFSLSCTIAPILFFVLGYFIMPESPVYLASKGDKEGVKKTLMKLRSRGEDEVYVQVSGIMKSFQNDYKGKGGYKSLFTNKGDLKALKITSGLLILQQMSGITAVQSFLETLFKSAGGSIPSDKAPIIIAIIQLLISILTTNLAKHFGRKTLMLISTAGTSISLISIGIFFYFQNNGYNISSISLLPIISLVSYTISFSLGLSGIPWVIIGETFSSNVKFQASTFLTCFCFIASFVITFFFPNFSEFLGMAATFWVFGAFCAVGIIFVACYVPETKGKSLSEIQTMLRK</sequence>
<comment type="subcellular location">
    <subcellularLocation>
        <location evidence="1">Cell membrane</location>
        <topology evidence="1">Multi-pass membrane protein</topology>
    </subcellularLocation>
</comment>
<dbReference type="InterPro" id="IPR020846">
    <property type="entry name" value="MFS_dom"/>
</dbReference>
<dbReference type="Pfam" id="PF00083">
    <property type="entry name" value="Sugar_tr"/>
    <property type="match status" value="1"/>
</dbReference>
<dbReference type="SUPFAM" id="SSF103473">
    <property type="entry name" value="MFS general substrate transporter"/>
    <property type="match status" value="1"/>
</dbReference>
<dbReference type="PANTHER" id="PTHR48021">
    <property type="match status" value="1"/>
</dbReference>
<feature type="transmembrane region" description="Helical" evidence="9">
    <location>
        <begin position="355"/>
        <end position="377"/>
    </location>
</feature>
<keyword evidence="3" id="KW-1003">Cell membrane</keyword>
<protein>
    <recommendedName>
        <fullName evidence="10">Major facilitator superfamily (MFS) profile domain-containing protein</fullName>
    </recommendedName>
</protein>
<dbReference type="FunFam" id="1.20.1250.20:FF:000218">
    <property type="entry name" value="facilitated trehalose transporter Tret1"/>
    <property type="match status" value="1"/>
</dbReference>
<keyword evidence="2" id="KW-0813">Transport</keyword>
<dbReference type="OrthoDB" id="4142200at2759"/>
<feature type="transmembrane region" description="Helical" evidence="9">
    <location>
        <begin position="389"/>
        <end position="414"/>
    </location>
</feature>
<feature type="transmembrane region" description="Helical" evidence="9">
    <location>
        <begin position="145"/>
        <end position="168"/>
    </location>
</feature>
<feature type="transmembrane region" description="Helical" evidence="9">
    <location>
        <begin position="121"/>
        <end position="139"/>
    </location>
</feature>
<dbReference type="InterPro" id="IPR005829">
    <property type="entry name" value="Sugar_transporter_CS"/>
</dbReference>
<dbReference type="AlphaFoldDB" id="A0A9P0BJN2"/>
<evidence type="ECO:0000256" key="8">
    <source>
        <dbReference type="ARBA" id="ARBA00023180"/>
    </source>
</evidence>
<dbReference type="InterPro" id="IPR050549">
    <property type="entry name" value="MFS_Trehalose_Transporter"/>
</dbReference>
<dbReference type="InterPro" id="IPR036259">
    <property type="entry name" value="MFS_trans_sf"/>
</dbReference>
<keyword evidence="12" id="KW-1185">Reference proteome</keyword>
<evidence type="ECO:0000256" key="2">
    <source>
        <dbReference type="ARBA" id="ARBA00022448"/>
    </source>
</evidence>
<feature type="transmembrane region" description="Helical" evidence="9">
    <location>
        <begin position="207"/>
        <end position="226"/>
    </location>
</feature>
<evidence type="ECO:0000256" key="7">
    <source>
        <dbReference type="ARBA" id="ARBA00023136"/>
    </source>
</evidence>
<dbReference type="GO" id="GO:0005886">
    <property type="term" value="C:plasma membrane"/>
    <property type="evidence" value="ECO:0007669"/>
    <property type="project" value="UniProtKB-SubCell"/>
</dbReference>
<dbReference type="PANTHER" id="PTHR48021:SF47">
    <property type="entry name" value="GH17672P"/>
    <property type="match status" value="1"/>
</dbReference>